<evidence type="ECO:0000256" key="5">
    <source>
        <dbReference type="ARBA" id="ARBA00023136"/>
    </source>
</evidence>
<protein>
    <submittedName>
        <fullName evidence="7">Uncharacterized protein</fullName>
    </submittedName>
</protein>
<comment type="subcellular location">
    <subcellularLocation>
        <location evidence="1">Cell membrane</location>
        <topology evidence="1">Multi-pass membrane protein</topology>
    </subcellularLocation>
</comment>
<keyword evidence="2" id="KW-1003">Cell membrane</keyword>
<proteinExistence type="predicted"/>
<feature type="transmembrane region" description="Helical" evidence="6">
    <location>
        <begin position="196"/>
        <end position="229"/>
    </location>
</feature>
<dbReference type="InterPro" id="IPR017039">
    <property type="entry name" value="Virul_fac_BrkB"/>
</dbReference>
<evidence type="ECO:0000256" key="6">
    <source>
        <dbReference type="SAM" id="Phobius"/>
    </source>
</evidence>
<evidence type="ECO:0000256" key="2">
    <source>
        <dbReference type="ARBA" id="ARBA00022475"/>
    </source>
</evidence>
<feature type="transmembrane region" description="Helical" evidence="6">
    <location>
        <begin position="161"/>
        <end position="184"/>
    </location>
</feature>
<accession>E1Y9D5</accession>
<evidence type="ECO:0000256" key="4">
    <source>
        <dbReference type="ARBA" id="ARBA00022989"/>
    </source>
</evidence>
<organism evidence="7">
    <name type="scientific">uncultured Desulfobacterium sp</name>
    <dbReference type="NCBI Taxonomy" id="201089"/>
    <lineage>
        <taxon>Bacteria</taxon>
        <taxon>Pseudomonadati</taxon>
        <taxon>Thermodesulfobacteriota</taxon>
        <taxon>Desulfobacteria</taxon>
        <taxon>Desulfobacterales</taxon>
        <taxon>Desulfobacteriaceae</taxon>
        <taxon>Desulfobacterium</taxon>
        <taxon>environmental samples</taxon>
    </lineage>
</organism>
<keyword evidence="4 6" id="KW-1133">Transmembrane helix</keyword>
<keyword evidence="3 6" id="KW-0812">Transmembrane</keyword>
<gene>
    <name evidence="7" type="ORF">N47_A12080</name>
</gene>
<dbReference type="GO" id="GO:0005886">
    <property type="term" value="C:plasma membrane"/>
    <property type="evidence" value="ECO:0007669"/>
    <property type="project" value="UniProtKB-SubCell"/>
</dbReference>
<feature type="transmembrane region" description="Helical" evidence="6">
    <location>
        <begin position="121"/>
        <end position="141"/>
    </location>
</feature>
<feature type="transmembrane region" description="Helical" evidence="6">
    <location>
        <begin position="270"/>
        <end position="293"/>
    </location>
</feature>
<dbReference type="Pfam" id="PF03631">
    <property type="entry name" value="Virul_fac_BrkB"/>
    <property type="match status" value="1"/>
</dbReference>
<evidence type="ECO:0000256" key="1">
    <source>
        <dbReference type="ARBA" id="ARBA00004651"/>
    </source>
</evidence>
<dbReference type="PANTHER" id="PTHR30213">
    <property type="entry name" value="INNER MEMBRANE PROTEIN YHJD"/>
    <property type="match status" value="1"/>
</dbReference>
<evidence type="ECO:0000256" key="3">
    <source>
        <dbReference type="ARBA" id="ARBA00022692"/>
    </source>
</evidence>
<dbReference type="AlphaFoldDB" id="E1Y9D5"/>
<dbReference type="NCBIfam" id="TIGR00765">
    <property type="entry name" value="yihY_not_rbn"/>
    <property type="match status" value="1"/>
</dbReference>
<dbReference type="EMBL" id="FR695864">
    <property type="protein sequence ID" value="CBX27179.1"/>
    <property type="molecule type" value="Genomic_DNA"/>
</dbReference>
<evidence type="ECO:0000313" key="7">
    <source>
        <dbReference type="EMBL" id="CBX27179.1"/>
    </source>
</evidence>
<sequence length="445" mass="50032">MRGLIERVSEFIEFIRDGIWRIRLRDLTVLRRILIKHLRIIIIASKEFVYDKCPLRASALTYYSLLSVVPVVAMAFAIAKGFKLQELLEAEIIEKFSGQEAMMMQIIEFSRNMLKDTKGGIIAGVGVVVLLWAVINVLSQIEDTFNDISGVKKGRSFGRKFSDYLSLILIGPLLLIMSGSAMVLISTHLPQITQKIALLGIFSPLVAIIIKVLPYCFIWILFTFIYIFMPNQKVPFFSGLIAGIAAGTIFVIVQKLYIFFQIGVAKYNTVYGSFAALPLFLLWMQLSWFIMLFGAEISFAHQNVDAYEFEPDRKKISPLFRKLLSLQITHILVKNFIQGEKPMTVKGICNALDIPTRLVQEILNELAGCGLISDTTSDITGETAYQPARDINDFSISFVINVLESTGIDTIPTARTETFKSLSKRLKVFAEAIEKSPSNTLLKNI</sequence>
<feature type="transmembrane region" description="Helical" evidence="6">
    <location>
        <begin position="60"/>
        <end position="79"/>
    </location>
</feature>
<name>E1Y9D5_9BACT</name>
<feature type="transmembrane region" description="Helical" evidence="6">
    <location>
        <begin position="235"/>
        <end position="258"/>
    </location>
</feature>
<reference evidence="7" key="1">
    <citation type="journal article" date="2011" name="Environ. Microbiol.">
        <title>Genomic insights into the metabolic potential of the polycyclic aromatic hydrocarbon degrading sulfate-reducing Deltaproteobacterium N47.</title>
        <authorList>
            <person name="Bergmann F."/>
            <person name="Selesi D."/>
            <person name="Weinmaier T."/>
            <person name="Tischler P."/>
            <person name="Rattei T."/>
            <person name="Meckenstock R.U."/>
        </authorList>
    </citation>
    <scope>NUCLEOTIDE SEQUENCE</scope>
</reference>
<keyword evidence="5 6" id="KW-0472">Membrane</keyword>
<dbReference type="PANTHER" id="PTHR30213:SF0">
    <property type="entry name" value="UPF0761 MEMBRANE PROTEIN YIHY"/>
    <property type="match status" value="1"/>
</dbReference>